<feature type="signal peptide" evidence="6">
    <location>
        <begin position="1"/>
        <end position="27"/>
    </location>
</feature>
<reference evidence="8" key="1">
    <citation type="submission" date="2025-08" db="UniProtKB">
        <authorList>
            <consortium name="RefSeq"/>
        </authorList>
    </citation>
    <scope>IDENTIFICATION</scope>
    <source>
        <tissue evidence="8">Blood</tissue>
    </source>
</reference>
<dbReference type="KEGG" id="emc:129345235"/>
<evidence type="ECO:0000313" key="7">
    <source>
        <dbReference type="Proteomes" id="UP001190640"/>
    </source>
</evidence>
<comment type="subcellular location">
    <subcellularLocation>
        <location evidence="1">Secreted</location>
    </subcellularLocation>
</comment>
<dbReference type="PANTHER" id="PTHR16866">
    <property type="entry name" value="GASTRIN-RELEASING PEPTIDE"/>
    <property type="match status" value="1"/>
</dbReference>
<feature type="compositionally biased region" description="Polar residues" evidence="5">
    <location>
        <begin position="57"/>
        <end position="68"/>
    </location>
</feature>
<keyword evidence="4" id="KW-0027">Amidation</keyword>
<evidence type="ECO:0000256" key="2">
    <source>
        <dbReference type="ARBA" id="ARBA00010012"/>
    </source>
</evidence>
<dbReference type="Pfam" id="PF02044">
    <property type="entry name" value="Bombesin"/>
    <property type="match status" value="1"/>
</dbReference>
<sequence>MVAARRASRRLRLGGLAFLLLFSSVSFSPSLGDKRNGPFRMRENLWATGHFMGKKSTMGSSHLPSSSPERAEPKSTPKAFSPELTDVLEDMKDLLTRELLKILLQERILEENRGKQDLKDQETGSLMRVLAKYI</sequence>
<evidence type="ECO:0000256" key="5">
    <source>
        <dbReference type="SAM" id="MobiDB-lite"/>
    </source>
</evidence>
<organism evidence="7 8">
    <name type="scientific">Eublepharis macularius</name>
    <name type="common">Leopard gecko</name>
    <name type="synonym">Cyrtodactylus macularius</name>
    <dbReference type="NCBI Taxonomy" id="481883"/>
    <lineage>
        <taxon>Eukaryota</taxon>
        <taxon>Metazoa</taxon>
        <taxon>Chordata</taxon>
        <taxon>Craniata</taxon>
        <taxon>Vertebrata</taxon>
        <taxon>Euteleostomi</taxon>
        <taxon>Lepidosauria</taxon>
        <taxon>Squamata</taxon>
        <taxon>Bifurcata</taxon>
        <taxon>Gekkota</taxon>
        <taxon>Eublepharidae</taxon>
        <taxon>Eublepharinae</taxon>
        <taxon>Eublepharis</taxon>
    </lineage>
</organism>
<gene>
    <name evidence="8" type="primary">NMB</name>
</gene>
<name>A0AA97KP07_EUBMA</name>
<dbReference type="PROSITE" id="PS00257">
    <property type="entry name" value="BOMBESIN"/>
    <property type="match status" value="1"/>
</dbReference>
<dbReference type="PANTHER" id="PTHR16866:SF3">
    <property type="entry name" value="NEUROMEDIN-B"/>
    <property type="match status" value="1"/>
</dbReference>
<dbReference type="GO" id="GO:0005576">
    <property type="term" value="C:extracellular region"/>
    <property type="evidence" value="ECO:0007669"/>
    <property type="project" value="UniProtKB-SubCell"/>
</dbReference>
<dbReference type="GO" id="GO:0043005">
    <property type="term" value="C:neuron projection"/>
    <property type="evidence" value="ECO:0007669"/>
    <property type="project" value="TreeGrafter"/>
</dbReference>
<feature type="region of interest" description="Disordered" evidence="5">
    <location>
        <begin position="52"/>
        <end position="83"/>
    </location>
</feature>
<dbReference type="AlphaFoldDB" id="A0AA97KP07"/>
<evidence type="ECO:0000256" key="4">
    <source>
        <dbReference type="ARBA" id="ARBA00022815"/>
    </source>
</evidence>
<keyword evidence="7" id="KW-1185">Reference proteome</keyword>
<dbReference type="GeneID" id="129345235"/>
<dbReference type="InterPro" id="IPR000874">
    <property type="entry name" value="Bombesin"/>
</dbReference>
<keyword evidence="6" id="KW-0732">Signal</keyword>
<dbReference type="RefSeq" id="XP_054858249.1">
    <property type="nucleotide sequence ID" value="XM_055002274.1"/>
</dbReference>
<evidence type="ECO:0000313" key="8">
    <source>
        <dbReference type="RefSeq" id="XP_054858249.1"/>
    </source>
</evidence>
<comment type="similarity">
    <text evidence="2">Belongs to the bombesin/neuromedin-B/ranatensin family.</text>
</comment>
<evidence type="ECO:0000256" key="1">
    <source>
        <dbReference type="ARBA" id="ARBA00004613"/>
    </source>
</evidence>
<dbReference type="GO" id="GO:0031710">
    <property type="term" value="F:neuromedin B receptor binding"/>
    <property type="evidence" value="ECO:0007669"/>
    <property type="project" value="TreeGrafter"/>
</dbReference>
<protein>
    <submittedName>
        <fullName evidence="8">Neuromedin-B</fullName>
    </submittedName>
</protein>
<feature type="chain" id="PRO_5041736480" evidence="6">
    <location>
        <begin position="28"/>
        <end position="134"/>
    </location>
</feature>
<dbReference type="CTD" id="4828"/>
<proteinExistence type="inferred from homology"/>
<dbReference type="Proteomes" id="UP001190640">
    <property type="component" value="Chromosome 18"/>
</dbReference>
<dbReference type="GO" id="GO:0046887">
    <property type="term" value="P:positive regulation of hormone secretion"/>
    <property type="evidence" value="ECO:0007669"/>
    <property type="project" value="TreeGrafter"/>
</dbReference>
<evidence type="ECO:0000256" key="3">
    <source>
        <dbReference type="ARBA" id="ARBA00022525"/>
    </source>
</evidence>
<accession>A0AA97KP07</accession>
<keyword evidence="3" id="KW-0964">Secreted</keyword>
<evidence type="ECO:0000256" key="6">
    <source>
        <dbReference type="SAM" id="SignalP"/>
    </source>
</evidence>
<dbReference type="GO" id="GO:0007218">
    <property type="term" value="P:neuropeptide signaling pathway"/>
    <property type="evidence" value="ECO:0007669"/>
    <property type="project" value="InterPro"/>
</dbReference>
<dbReference type="GO" id="GO:0005184">
    <property type="term" value="F:neuropeptide hormone activity"/>
    <property type="evidence" value="ECO:0007669"/>
    <property type="project" value="TreeGrafter"/>
</dbReference>